<dbReference type="PANTHER" id="PTHR31896">
    <property type="entry name" value="FAMILY REGULATORY PROTEIN, PUTATIVE (AFU_ORTHOLOGUE AFUA_3G14730)-RELATED"/>
    <property type="match status" value="1"/>
</dbReference>
<evidence type="ECO:0008006" key="4">
    <source>
        <dbReference type="Google" id="ProtNLM"/>
    </source>
</evidence>
<protein>
    <recommendedName>
        <fullName evidence="4">Transferase family protein</fullName>
    </recommendedName>
</protein>
<dbReference type="InterPro" id="IPR023213">
    <property type="entry name" value="CAT-like_dom_sf"/>
</dbReference>
<dbReference type="GO" id="GO:0016740">
    <property type="term" value="F:transferase activity"/>
    <property type="evidence" value="ECO:0007669"/>
    <property type="project" value="UniProtKB-KW"/>
</dbReference>
<evidence type="ECO:0000313" key="3">
    <source>
        <dbReference type="Proteomes" id="UP000305948"/>
    </source>
</evidence>
<dbReference type="PANTHER" id="PTHR31896:SF64">
    <property type="entry name" value="TRICHOTHECENE 3-O-ACETYLTRANSFERASE"/>
    <property type="match status" value="1"/>
</dbReference>
<organism evidence="2 3">
    <name type="scientific">Heliocybe sulcata</name>
    <dbReference type="NCBI Taxonomy" id="5364"/>
    <lineage>
        <taxon>Eukaryota</taxon>
        <taxon>Fungi</taxon>
        <taxon>Dikarya</taxon>
        <taxon>Basidiomycota</taxon>
        <taxon>Agaricomycotina</taxon>
        <taxon>Agaricomycetes</taxon>
        <taxon>Gloeophyllales</taxon>
        <taxon>Gloeophyllaceae</taxon>
        <taxon>Heliocybe</taxon>
    </lineage>
</organism>
<dbReference type="Pfam" id="PF02458">
    <property type="entry name" value="Transferase"/>
    <property type="match status" value="2"/>
</dbReference>
<accession>A0A5C3N0S8</accession>
<dbReference type="Proteomes" id="UP000305948">
    <property type="component" value="Unassembled WGS sequence"/>
</dbReference>
<keyword evidence="1" id="KW-0808">Transferase</keyword>
<dbReference type="InterPro" id="IPR051283">
    <property type="entry name" value="Sec_Metabolite_Acyltrans"/>
</dbReference>
<evidence type="ECO:0000313" key="2">
    <source>
        <dbReference type="EMBL" id="TFK51349.1"/>
    </source>
</evidence>
<feature type="non-terminal residue" evidence="2">
    <location>
        <position position="512"/>
    </location>
</feature>
<dbReference type="OrthoDB" id="444127at2759"/>
<evidence type="ECO:0000256" key="1">
    <source>
        <dbReference type="ARBA" id="ARBA00022679"/>
    </source>
</evidence>
<dbReference type="AlphaFoldDB" id="A0A5C3N0S8"/>
<dbReference type="Gene3D" id="3.30.559.10">
    <property type="entry name" value="Chloramphenicol acetyltransferase-like domain"/>
    <property type="match status" value="2"/>
</dbReference>
<reference evidence="2 3" key="1">
    <citation type="journal article" date="2019" name="Nat. Ecol. Evol.">
        <title>Megaphylogeny resolves global patterns of mushroom evolution.</title>
        <authorList>
            <person name="Varga T."/>
            <person name="Krizsan K."/>
            <person name="Foldi C."/>
            <person name="Dima B."/>
            <person name="Sanchez-Garcia M."/>
            <person name="Sanchez-Ramirez S."/>
            <person name="Szollosi G.J."/>
            <person name="Szarkandi J.G."/>
            <person name="Papp V."/>
            <person name="Albert L."/>
            <person name="Andreopoulos W."/>
            <person name="Angelini C."/>
            <person name="Antonin V."/>
            <person name="Barry K.W."/>
            <person name="Bougher N.L."/>
            <person name="Buchanan P."/>
            <person name="Buyck B."/>
            <person name="Bense V."/>
            <person name="Catcheside P."/>
            <person name="Chovatia M."/>
            <person name="Cooper J."/>
            <person name="Damon W."/>
            <person name="Desjardin D."/>
            <person name="Finy P."/>
            <person name="Geml J."/>
            <person name="Haridas S."/>
            <person name="Hughes K."/>
            <person name="Justo A."/>
            <person name="Karasinski D."/>
            <person name="Kautmanova I."/>
            <person name="Kiss B."/>
            <person name="Kocsube S."/>
            <person name="Kotiranta H."/>
            <person name="LaButti K.M."/>
            <person name="Lechner B.E."/>
            <person name="Liimatainen K."/>
            <person name="Lipzen A."/>
            <person name="Lukacs Z."/>
            <person name="Mihaltcheva S."/>
            <person name="Morgado L.N."/>
            <person name="Niskanen T."/>
            <person name="Noordeloos M.E."/>
            <person name="Ohm R.A."/>
            <person name="Ortiz-Santana B."/>
            <person name="Ovrebo C."/>
            <person name="Racz N."/>
            <person name="Riley R."/>
            <person name="Savchenko A."/>
            <person name="Shiryaev A."/>
            <person name="Soop K."/>
            <person name="Spirin V."/>
            <person name="Szebenyi C."/>
            <person name="Tomsovsky M."/>
            <person name="Tulloss R.E."/>
            <person name="Uehling J."/>
            <person name="Grigoriev I.V."/>
            <person name="Vagvolgyi C."/>
            <person name="Papp T."/>
            <person name="Martin F.M."/>
            <person name="Miettinen O."/>
            <person name="Hibbett D.S."/>
            <person name="Nagy L.G."/>
        </authorList>
    </citation>
    <scope>NUCLEOTIDE SEQUENCE [LARGE SCALE GENOMIC DNA]</scope>
    <source>
        <strain evidence="2 3">OMC1185</strain>
    </source>
</reference>
<gene>
    <name evidence="2" type="ORF">OE88DRAFT_1659297</name>
</gene>
<dbReference type="EMBL" id="ML213511">
    <property type="protein sequence ID" value="TFK51349.1"/>
    <property type="molecule type" value="Genomic_DNA"/>
</dbReference>
<sequence>MPVNQALGVIVTSSTPIFPDHRVNEPTTTPLSILDAKVANFAPAAAFWLLPSHSSLSPSPLTASLKNALGHYPHWAGELSFVEDEKINPLDHRYRFRRLQVQYGSPSDPGVVLVLASSRRPISSLIPDTPESDVWDASQLPTSAFIPDEPLPPGINGPSAYIQVTQFPDALAIGVKLAHGLSDAHTLVRFMHIWSFVHLHPSSALPDSLAPIFNPELLDKGALGDIDREYPDDGLLHKSASLPVRRYDYWASAEGCPPFMFDSTRIPQTITVNRPLGTPMPWDEWEWQKPAGQYVVHFTGAEVHNIWSAAVAENENHLHSARLSYLDALLAFVWALINRARALDRDEREVYCITTLGMRGRLVPDTYVGSPIVLAAVKSSPSEDGLGNIASKIRKTIDAFDNDSLGALLHDFAYEDTPQRVWNGFLGKRHVIFTSWLKLGMYDVQFMENEKPLYVSSIMPLCDGVVQVMEAPGRGREGKEKWWENGVDVSLQLEKEALERSVRDPSLRKYRC</sequence>
<keyword evidence="3" id="KW-1185">Reference proteome</keyword>
<dbReference type="STRING" id="5364.A0A5C3N0S8"/>
<name>A0A5C3N0S8_9AGAM</name>
<proteinExistence type="predicted"/>